<dbReference type="SUPFAM" id="SSF51430">
    <property type="entry name" value="NAD(P)-linked oxidoreductase"/>
    <property type="match status" value="1"/>
</dbReference>
<feature type="domain" description="NADP-dependent oxidoreductase" evidence="1">
    <location>
        <begin position="14"/>
        <end position="303"/>
    </location>
</feature>
<gene>
    <name evidence="2" type="ORF">GA0070620_0851</name>
</gene>
<dbReference type="AlphaFoldDB" id="A0A1C3MYJ2"/>
<evidence type="ECO:0000259" key="1">
    <source>
        <dbReference type="Pfam" id="PF00248"/>
    </source>
</evidence>
<sequence length="333" mass="35245">MTRVGRSAVTVSGLGLGCAQLGNLYTSIGEADAAATVAAAWDCGIRYFDTAPHYGLGLSERRLGDALRALPREAYTVSTKVGRLLVPDPNGAHRRDPEGFDVVADHRRVWDFTADGVRRSLDASLARLGLDRIDIVLIHDPEDHQEPALAQAYPALHELRAQGVVGAIGVGSKHWRVLHRFVAETDVDAVMVAGRYTLLEQPALDVLLPECVRRDVSVFNVGVFNSGLLAVPRPHPGLPYEYGDVPPAVLDRARAIAGVCARHGTTLPAAALAFAAAHPAVAAVVVGAHAPEQVRRNAALATAEPPAADFWSELVAEGLLRPDAPLPTPVGAA</sequence>
<reference evidence="3" key="1">
    <citation type="submission" date="2016-06" db="EMBL/GenBank/DDBJ databases">
        <authorList>
            <person name="Varghese N."/>
            <person name="Submissions Spin"/>
        </authorList>
    </citation>
    <scope>NUCLEOTIDE SEQUENCE [LARGE SCALE GENOMIC DNA]</scope>
    <source>
        <strain evidence="3">DSM 45344</strain>
    </source>
</reference>
<dbReference type="EMBL" id="LT598496">
    <property type="protein sequence ID" value="SBV25375.1"/>
    <property type="molecule type" value="Genomic_DNA"/>
</dbReference>
<proteinExistence type="predicted"/>
<accession>A0A1C3MYJ2</accession>
<dbReference type="InterPro" id="IPR044477">
    <property type="entry name" value="FDH-like"/>
</dbReference>
<keyword evidence="3" id="KW-1185">Reference proteome</keyword>
<dbReference type="STRING" id="307121.GA0070620_0851"/>
<dbReference type="Gene3D" id="3.20.20.100">
    <property type="entry name" value="NADP-dependent oxidoreductase domain"/>
    <property type="match status" value="1"/>
</dbReference>
<protein>
    <submittedName>
        <fullName evidence="2">D-threo-aldose 1-dehydrogenase</fullName>
    </submittedName>
</protein>
<evidence type="ECO:0000313" key="2">
    <source>
        <dbReference type="EMBL" id="SBV25375.1"/>
    </source>
</evidence>
<dbReference type="OrthoDB" id="9768851at2"/>
<name>A0A1C3MYJ2_9ACTN</name>
<dbReference type="PANTHER" id="PTHR42686">
    <property type="entry name" value="GH17980P-RELATED"/>
    <property type="match status" value="1"/>
</dbReference>
<dbReference type="Pfam" id="PF00248">
    <property type="entry name" value="Aldo_ket_red"/>
    <property type="match status" value="1"/>
</dbReference>
<dbReference type="InterPro" id="IPR023210">
    <property type="entry name" value="NADP_OxRdtase_dom"/>
</dbReference>
<dbReference type="InterPro" id="IPR036812">
    <property type="entry name" value="NAD(P)_OxRdtase_dom_sf"/>
</dbReference>
<organism evidence="2 3">
    <name type="scientific">Micromonospora krabiensis</name>
    <dbReference type="NCBI Taxonomy" id="307121"/>
    <lineage>
        <taxon>Bacteria</taxon>
        <taxon>Bacillati</taxon>
        <taxon>Actinomycetota</taxon>
        <taxon>Actinomycetes</taxon>
        <taxon>Micromonosporales</taxon>
        <taxon>Micromonosporaceae</taxon>
        <taxon>Micromonospora</taxon>
    </lineage>
</organism>
<dbReference type="GO" id="GO:0005829">
    <property type="term" value="C:cytosol"/>
    <property type="evidence" value="ECO:0007669"/>
    <property type="project" value="TreeGrafter"/>
</dbReference>
<dbReference type="InterPro" id="IPR020471">
    <property type="entry name" value="AKR"/>
</dbReference>
<evidence type="ECO:0000313" key="3">
    <source>
        <dbReference type="Proteomes" id="UP000199393"/>
    </source>
</evidence>
<dbReference type="PANTHER" id="PTHR42686:SF1">
    <property type="entry name" value="GH17980P-RELATED"/>
    <property type="match status" value="1"/>
</dbReference>
<dbReference type="Proteomes" id="UP000199393">
    <property type="component" value="Chromosome I"/>
</dbReference>
<dbReference type="CDD" id="cd19162">
    <property type="entry name" value="AKR_FDH"/>
    <property type="match status" value="1"/>
</dbReference>
<dbReference type="PROSITE" id="PS51257">
    <property type="entry name" value="PROKAR_LIPOPROTEIN"/>
    <property type="match status" value="1"/>
</dbReference>
<dbReference type="GO" id="GO:0016491">
    <property type="term" value="F:oxidoreductase activity"/>
    <property type="evidence" value="ECO:0007669"/>
    <property type="project" value="InterPro"/>
</dbReference>
<dbReference type="PATRIC" id="fig|307121.4.peg.875"/>